<keyword evidence="1" id="KW-0808">Transferase</keyword>
<organism evidence="1 2">
    <name type="scientific">Nocardia iowensis</name>
    <dbReference type="NCBI Taxonomy" id="204891"/>
    <lineage>
        <taxon>Bacteria</taxon>
        <taxon>Bacillati</taxon>
        <taxon>Actinomycetota</taxon>
        <taxon>Actinomycetes</taxon>
        <taxon>Mycobacteriales</taxon>
        <taxon>Nocardiaceae</taxon>
        <taxon>Nocardia</taxon>
    </lineage>
</organism>
<dbReference type="GO" id="GO:0032259">
    <property type="term" value="P:methylation"/>
    <property type="evidence" value="ECO:0007669"/>
    <property type="project" value="UniProtKB-KW"/>
</dbReference>
<evidence type="ECO:0000313" key="1">
    <source>
        <dbReference type="EMBL" id="QXN94765.1"/>
    </source>
</evidence>
<keyword evidence="1" id="KW-0489">Methyltransferase</keyword>
<sequence length="279" mass="31196">MSKLSRAQAAAHREACALVDLRRDLSEDEKLFVLTHYQESTSTTQSADGAFFTPAGLARDMRIEVVGTRILDLGAGIGQLAFHCRNLWGQVNGDPPRELTCVERNPEFVRVGMKVVPEATWWCGDLLRMHRQRMRPFDTVIANPPFGHVARTNDGPGYHGPRFEYHAIAVGAQVARHGVFLIPQSSAPFRYSDRPAMEHDCGDAEYHRFQAGTGITLHANCGIDTSYYRDDWHHTATPTEIVTCDFTDTVLARRRRSHATVTQITHAFAQPGWPDRAAS</sequence>
<keyword evidence="2" id="KW-1185">Reference proteome</keyword>
<protein>
    <submittedName>
        <fullName evidence="1">Methyltransferase</fullName>
    </submittedName>
</protein>
<name>A0ABX8RYL8_NOCIO</name>
<reference evidence="1 2" key="1">
    <citation type="submission" date="2021-07" db="EMBL/GenBank/DDBJ databases">
        <title>Whole Genome Sequence of Nocardia Iowensis.</title>
        <authorList>
            <person name="Lamm A."/>
            <person name="Collins-Fairclough A.M."/>
            <person name="Bunk B."/>
            <person name="Sproer C."/>
        </authorList>
    </citation>
    <scope>NUCLEOTIDE SEQUENCE [LARGE SCALE GENOMIC DNA]</scope>
    <source>
        <strain evidence="1 2">NRRL 5646</strain>
    </source>
</reference>
<dbReference type="PROSITE" id="PS00092">
    <property type="entry name" value="N6_MTASE"/>
    <property type="match status" value="1"/>
</dbReference>
<accession>A0ABX8RYL8</accession>
<dbReference type="CDD" id="cd02440">
    <property type="entry name" value="AdoMet_MTases"/>
    <property type="match status" value="1"/>
</dbReference>
<dbReference type="RefSeq" id="WP_218477422.1">
    <property type="nucleotide sequence ID" value="NZ_BAABJN010000007.1"/>
</dbReference>
<dbReference type="Proteomes" id="UP000694257">
    <property type="component" value="Chromosome"/>
</dbReference>
<evidence type="ECO:0000313" key="2">
    <source>
        <dbReference type="Proteomes" id="UP000694257"/>
    </source>
</evidence>
<dbReference type="GO" id="GO:0008168">
    <property type="term" value="F:methyltransferase activity"/>
    <property type="evidence" value="ECO:0007669"/>
    <property type="project" value="UniProtKB-KW"/>
</dbReference>
<dbReference type="InterPro" id="IPR002052">
    <property type="entry name" value="DNA_methylase_N6_adenine_CS"/>
</dbReference>
<dbReference type="EMBL" id="CP078145">
    <property type="protein sequence ID" value="QXN94765.1"/>
    <property type="molecule type" value="Genomic_DNA"/>
</dbReference>
<proteinExistence type="predicted"/>
<gene>
    <name evidence="1" type="ORF">KV110_17975</name>
</gene>